<dbReference type="Proteomes" id="UP000494216">
    <property type="component" value="Unassembled WGS sequence"/>
</dbReference>
<dbReference type="RefSeq" id="WP_174627081.1">
    <property type="nucleotide sequence ID" value="NZ_CADCXN010000096.1"/>
</dbReference>
<gene>
    <name evidence="1" type="ORF">METHB2_640007</name>
</gene>
<dbReference type="PROSITE" id="PS51257">
    <property type="entry name" value="PROKAR_LIPOPROTEIN"/>
    <property type="match status" value="1"/>
</dbReference>
<sequence length="67" mass="7392">MKFIIKLTIIALFISIVGCDDDVKPIKTSNTEAVKAGLEAVEKAKKTDQTVQDAALKQQRKIEEITC</sequence>
<dbReference type="EMBL" id="CADCXN010000096">
    <property type="protein sequence ID" value="CAA9892295.1"/>
    <property type="molecule type" value="Genomic_DNA"/>
</dbReference>
<keyword evidence="2" id="KW-1185">Reference proteome</keyword>
<accession>A0A8S0WC81</accession>
<dbReference type="AlphaFoldDB" id="A0A8S0WC81"/>
<comment type="caution">
    <text evidence="1">The sequence shown here is derived from an EMBL/GenBank/DDBJ whole genome shotgun (WGS) entry which is preliminary data.</text>
</comment>
<organism evidence="1 2">
    <name type="scientific">Candidatus Methylobacter favarea</name>
    <dbReference type="NCBI Taxonomy" id="2707345"/>
    <lineage>
        <taxon>Bacteria</taxon>
        <taxon>Pseudomonadati</taxon>
        <taxon>Pseudomonadota</taxon>
        <taxon>Gammaproteobacteria</taxon>
        <taxon>Methylococcales</taxon>
        <taxon>Methylococcaceae</taxon>
        <taxon>Methylobacter</taxon>
    </lineage>
</organism>
<name>A0A8S0WC81_9GAMM</name>
<evidence type="ECO:0008006" key="3">
    <source>
        <dbReference type="Google" id="ProtNLM"/>
    </source>
</evidence>
<reference evidence="1 2" key="1">
    <citation type="submission" date="2020-02" db="EMBL/GenBank/DDBJ databases">
        <authorList>
            <person name="Hogendoorn C."/>
        </authorList>
    </citation>
    <scope>NUCLEOTIDE SEQUENCE [LARGE SCALE GENOMIC DNA]</scope>
    <source>
        <strain evidence="1">METHB21</strain>
    </source>
</reference>
<evidence type="ECO:0000313" key="2">
    <source>
        <dbReference type="Proteomes" id="UP000494216"/>
    </source>
</evidence>
<evidence type="ECO:0000313" key="1">
    <source>
        <dbReference type="EMBL" id="CAA9892295.1"/>
    </source>
</evidence>
<proteinExistence type="predicted"/>
<protein>
    <recommendedName>
        <fullName evidence="3">Lipoprotein</fullName>
    </recommendedName>
</protein>